<dbReference type="EMBL" id="LWQS01000021">
    <property type="protein sequence ID" value="OAN49034.1"/>
    <property type="molecule type" value="Genomic_DNA"/>
</dbReference>
<evidence type="ECO:0000313" key="1">
    <source>
        <dbReference type="EMBL" id="OAN49034.1"/>
    </source>
</evidence>
<comment type="caution">
    <text evidence="1">The sequence shown here is derived from an EMBL/GenBank/DDBJ whole genome shotgun (WGS) entry which is preliminary data.</text>
</comment>
<dbReference type="Proteomes" id="UP000078287">
    <property type="component" value="Unassembled WGS sequence"/>
</dbReference>
<dbReference type="OrthoDB" id="9843158at2"/>
<accession>A0A178MM70</accession>
<proteinExistence type="predicted"/>
<sequence length="347" mass="38148">MSDQNTSSSSASTVTLDTTERKHLSHIAHLAAYRALQRCAATAVEQIANTVPVQRPVVFVDRLIDERDALLVEYARARLMAWQRKSVSDQRGMERSQDGLPMKVDATKQTLELAPIKTTLDSVEEIINALANVTNSLAKLTALFRSEFTLFPVTTAIDSNTLRAALAFAFVQRKWQTSSFPLPDPKAEDGHHPTLFHLIKTIAGNLADTPPASSQQFLEMLKACDSELQQIFTPPPIVTTTSDGATPAQTNTTSESLLARALLVERLRRADQHYQLAARITQVGSDMMIRKHLFSADRLTFIGGCTIEYVLAKPNGEIVAANLVQSSEQITLKLGMSKSKINCETLS</sequence>
<keyword evidence="2" id="KW-1185">Reference proteome</keyword>
<name>A0A178MM70_9CHLR</name>
<gene>
    <name evidence="1" type="ORF">A6A03_06925</name>
</gene>
<protein>
    <submittedName>
        <fullName evidence="1">Uncharacterized protein</fullName>
    </submittedName>
</protein>
<organism evidence="1 2">
    <name type="scientific">Chloroflexus islandicus</name>
    <dbReference type="NCBI Taxonomy" id="1707952"/>
    <lineage>
        <taxon>Bacteria</taxon>
        <taxon>Bacillati</taxon>
        <taxon>Chloroflexota</taxon>
        <taxon>Chloroflexia</taxon>
        <taxon>Chloroflexales</taxon>
        <taxon>Chloroflexineae</taxon>
        <taxon>Chloroflexaceae</taxon>
        <taxon>Chloroflexus</taxon>
    </lineage>
</organism>
<dbReference type="RefSeq" id="WP_066782594.1">
    <property type="nucleotide sequence ID" value="NZ_LWQS01000021.1"/>
</dbReference>
<evidence type="ECO:0000313" key="2">
    <source>
        <dbReference type="Proteomes" id="UP000078287"/>
    </source>
</evidence>
<dbReference type="AlphaFoldDB" id="A0A178MM70"/>
<reference evidence="1 2" key="1">
    <citation type="submission" date="2016-04" db="EMBL/GenBank/DDBJ databases">
        <title>Chloroflexus islandicus sp. nov., a thermophilic filamentous anoxygenic phototrophic bacterium from geyser Strokkur (Iceland).</title>
        <authorList>
            <person name="Gaisin V.A."/>
            <person name="Kalashnikov A.M."/>
            <person name="Sukhacheva M.V."/>
            <person name="Grouzdev D.S."/>
            <person name="Ivanov T.M."/>
            <person name="Kuznetsov B."/>
            <person name="Gorlenko V.M."/>
        </authorList>
    </citation>
    <scope>NUCLEOTIDE SEQUENCE [LARGE SCALE GENOMIC DNA]</scope>
    <source>
        <strain evidence="2">isl-2</strain>
    </source>
</reference>